<proteinExistence type="predicted"/>
<organism evidence="2 3">
    <name type="scientific">Panagrolaimus davidi</name>
    <dbReference type="NCBI Taxonomy" id="227884"/>
    <lineage>
        <taxon>Eukaryota</taxon>
        <taxon>Metazoa</taxon>
        <taxon>Ecdysozoa</taxon>
        <taxon>Nematoda</taxon>
        <taxon>Chromadorea</taxon>
        <taxon>Rhabditida</taxon>
        <taxon>Tylenchina</taxon>
        <taxon>Panagrolaimomorpha</taxon>
        <taxon>Panagrolaimoidea</taxon>
        <taxon>Panagrolaimidae</taxon>
        <taxon>Panagrolaimus</taxon>
    </lineage>
</organism>
<dbReference type="InterPro" id="IPR019428">
    <property type="entry name" value="7TM_GPCR_serpentine_rcpt_Str"/>
</dbReference>
<dbReference type="AlphaFoldDB" id="A0A914QTQ7"/>
<evidence type="ECO:0000313" key="3">
    <source>
        <dbReference type="WBParaSite" id="PDA_v2.g7491.t1"/>
    </source>
</evidence>
<evidence type="ECO:0000256" key="1">
    <source>
        <dbReference type="SAM" id="Phobius"/>
    </source>
</evidence>
<dbReference type="SUPFAM" id="SSF81321">
    <property type="entry name" value="Family A G protein-coupled receptor-like"/>
    <property type="match status" value="1"/>
</dbReference>
<protein>
    <submittedName>
        <fullName evidence="3">Uncharacterized protein</fullName>
    </submittedName>
</protein>
<accession>A0A914QTQ7</accession>
<feature type="transmembrane region" description="Helical" evidence="1">
    <location>
        <begin position="16"/>
        <end position="40"/>
    </location>
</feature>
<dbReference type="WBParaSite" id="PDA_v2.g7491.t1">
    <property type="protein sequence ID" value="PDA_v2.g7491.t1"/>
    <property type="gene ID" value="PDA_v2.g7491"/>
</dbReference>
<keyword evidence="1" id="KW-1133">Transmembrane helix</keyword>
<keyword evidence="2" id="KW-1185">Reference proteome</keyword>
<keyword evidence="1" id="KW-0472">Membrane</keyword>
<dbReference type="InterPro" id="IPR019423">
    <property type="entry name" value="7TM_GPCR_serpentine_rcpt_Srj"/>
</dbReference>
<evidence type="ECO:0000313" key="2">
    <source>
        <dbReference type="Proteomes" id="UP000887578"/>
    </source>
</evidence>
<dbReference type="PANTHER" id="PTHR45907">
    <property type="entry name" value="SERPENTINE RECEPTOR, CLASS J"/>
    <property type="match status" value="1"/>
</dbReference>
<name>A0A914QTQ7_9BILA</name>
<keyword evidence="1" id="KW-0812">Transmembrane</keyword>
<reference evidence="3" key="1">
    <citation type="submission" date="2022-11" db="UniProtKB">
        <authorList>
            <consortium name="WormBaseParasite"/>
        </authorList>
    </citation>
    <scope>IDENTIFICATION</scope>
</reference>
<dbReference type="Pfam" id="PF10326">
    <property type="entry name" value="7TM_GPCR_Str"/>
    <property type="match status" value="1"/>
</dbReference>
<sequence>MPTSNEDVQTQINSTFLIQACVPVLTSFVPIMTALTMTFLKANIPGLGICVSLIWSWIPIANPLLTVIFIKQYRKYILNCFRKKVQNVSIGFSVTMNGSSFLLRRNKVFTSVA</sequence>
<dbReference type="Proteomes" id="UP000887578">
    <property type="component" value="Unplaced"/>
</dbReference>
<feature type="transmembrane region" description="Helical" evidence="1">
    <location>
        <begin position="46"/>
        <end position="70"/>
    </location>
</feature>